<protein>
    <submittedName>
        <fullName evidence="3">Uncharacterized protein</fullName>
    </submittedName>
</protein>
<feature type="signal peptide" evidence="1">
    <location>
        <begin position="1"/>
        <end position="21"/>
    </location>
</feature>
<feature type="chain" id="PRO_5037088679" evidence="1">
    <location>
        <begin position="22"/>
        <end position="124"/>
    </location>
</feature>
<keyword evidence="1" id="KW-0732">Signal</keyword>
<evidence type="ECO:0000313" key="2">
    <source>
        <dbReference type="Proteomes" id="UP000887577"/>
    </source>
</evidence>
<organism evidence="2 3">
    <name type="scientific">Panagrolaimus superbus</name>
    <dbReference type="NCBI Taxonomy" id="310955"/>
    <lineage>
        <taxon>Eukaryota</taxon>
        <taxon>Metazoa</taxon>
        <taxon>Ecdysozoa</taxon>
        <taxon>Nematoda</taxon>
        <taxon>Chromadorea</taxon>
        <taxon>Rhabditida</taxon>
        <taxon>Tylenchina</taxon>
        <taxon>Panagrolaimomorpha</taxon>
        <taxon>Panagrolaimoidea</taxon>
        <taxon>Panagrolaimidae</taxon>
        <taxon>Panagrolaimus</taxon>
    </lineage>
</organism>
<dbReference type="WBParaSite" id="PSU_v2.g16753.t1">
    <property type="protein sequence ID" value="PSU_v2.g16753.t1"/>
    <property type="gene ID" value="PSU_v2.g16753"/>
</dbReference>
<name>A0A914Y981_9BILA</name>
<evidence type="ECO:0000256" key="1">
    <source>
        <dbReference type="SAM" id="SignalP"/>
    </source>
</evidence>
<keyword evidence="2" id="KW-1185">Reference proteome</keyword>
<evidence type="ECO:0000313" key="3">
    <source>
        <dbReference type="WBParaSite" id="PSU_v2.g16753.t1"/>
    </source>
</evidence>
<proteinExistence type="predicted"/>
<sequence length="124" mass="14087">MTQFRRLIIFLFLFCFASIKCCEDGVDNVIEIHDILPESQSSVHFKGVKIHTFGPDAKPLCKPEIHLPGFIKIVEGEIEVVNALKNGRDDDLMIDFTVEQNSFMVGKVCEKGKSRNSFVPDEVW</sequence>
<dbReference type="Proteomes" id="UP000887577">
    <property type="component" value="Unplaced"/>
</dbReference>
<dbReference type="AlphaFoldDB" id="A0A914Y981"/>
<reference evidence="3" key="1">
    <citation type="submission" date="2022-11" db="UniProtKB">
        <authorList>
            <consortium name="WormBaseParasite"/>
        </authorList>
    </citation>
    <scope>IDENTIFICATION</scope>
</reference>
<accession>A0A914Y981</accession>